<dbReference type="HOGENOM" id="CLU_1902618_0_0_0"/>
<feature type="transmembrane region" description="Helical" evidence="1">
    <location>
        <begin position="97"/>
        <end position="114"/>
    </location>
</feature>
<protein>
    <submittedName>
        <fullName evidence="2">Uncharacterized protein</fullName>
    </submittedName>
</protein>
<evidence type="ECO:0000256" key="1">
    <source>
        <dbReference type="SAM" id="Phobius"/>
    </source>
</evidence>
<evidence type="ECO:0000313" key="3">
    <source>
        <dbReference type="Proteomes" id="UP000004358"/>
    </source>
</evidence>
<gene>
    <name evidence="2" type="ORF">DSM3645_24897</name>
</gene>
<feature type="transmembrane region" description="Helical" evidence="1">
    <location>
        <begin position="50"/>
        <end position="66"/>
    </location>
</feature>
<dbReference type="Proteomes" id="UP000004358">
    <property type="component" value="Unassembled WGS sequence"/>
</dbReference>
<feature type="transmembrane region" description="Helical" evidence="1">
    <location>
        <begin position="21"/>
        <end position="38"/>
    </location>
</feature>
<keyword evidence="1" id="KW-1133">Transmembrane helix</keyword>
<sequence>MKTALLEQRQTIAIVNSRTKIGIVAIVCCLIGAGMFLFDVKGTSLEHFQGALIKVGGVFAMLWLAYPEIVKLPVWLSLSIILIAIVTAVASSVWKKAALIAIPLLIVLWMLRPPPASKATTKKRVNRSSSEAR</sequence>
<organism evidence="2 3">
    <name type="scientific">Blastopirellula marina DSM 3645</name>
    <dbReference type="NCBI Taxonomy" id="314230"/>
    <lineage>
        <taxon>Bacteria</taxon>
        <taxon>Pseudomonadati</taxon>
        <taxon>Planctomycetota</taxon>
        <taxon>Planctomycetia</taxon>
        <taxon>Pirellulales</taxon>
        <taxon>Pirellulaceae</taxon>
        <taxon>Blastopirellula</taxon>
    </lineage>
</organism>
<keyword evidence="1" id="KW-0472">Membrane</keyword>
<evidence type="ECO:0000313" key="2">
    <source>
        <dbReference type="EMBL" id="EAQ77623.1"/>
    </source>
</evidence>
<reference evidence="2 3" key="1">
    <citation type="submission" date="2006-02" db="EMBL/GenBank/DDBJ databases">
        <authorList>
            <person name="Amann R."/>
            <person name="Ferriera S."/>
            <person name="Johnson J."/>
            <person name="Kravitz S."/>
            <person name="Halpern A."/>
            <person name="Remington K."/>
            <person name="Beeson K."/>
            <person name="Tran B."/>
            <person name="Rogers Y.-H."/>
            <person name="Friedman R."/>
            <person name="Venter J.C."/>
        </authorList>
    </citation>
    <scope>NUCLEOTIDE SEQUENCE [LARGE SCALE GENOMIC DNA]</scope>
    <source>
        <strain evidence="2 3">DSM 3645</strain>
    </source>
</reference>
<comment type="caution">
    <text evidence="2">The sequence shown here is derived from an EMBL/GenBank/DDBJ whole genome shotgun (WGS) entry which is preliminary data.</text>
</comment>
<accession>A4A0S8</accession>
<dbReference type="STRING" id="314230.DSM3645_24897"/>
<dbReference type="EMBL" id="AANZ01000030">
    <property type="protein sequence ID" value="EAQ77623.1"/>
    <property type="molecule type" value="Genomic_DNA"/>
</dbReference>
<keyword evidence="1" id="KW-0812">Transmembrane</keyword>
<dbReference type="AlphaFoldDB" id="A4A0S8"/>
<proteinExistence type="predicted"/>
<feature type="transmembrane region" description="Helical" evidence="1">
    <location>
        <begin position="73"/>
        <end position="91"/>
    </location>
</feature>
<name>A4A0S8_9BACT</name>